<proteinExistence type="predicted"/>
<comment type="caution">
    <text evidence="1">The sequence shown here is derived from an EMBL/GenBank/DDBJ whole genome shotgun (WGS) entry which is preliminary data.</text>
</comment>
<sequence length="78" mass="8924">MLKRGSSVVIAETLSEIDFYKLVDDAQKGNPLAIEALIQHYEPDMKKMTWFIRMPHEDSMQSLKLMLVELIKSTATPT</sequence>
<evidence type="ECO:0008006" key="3">
    <source>
        <dbReference type="Google" id="ProtNLM"/>
    </source>
</evidence>
<evidence type="ECO:0000313" key="2">
    <source>
        <dbReference type="Proteomes" id="UP000241645"/>
    </source>
</evidence>
<reference evidence="1 2" key="1">
    <citation type="submission" date="2018-03" db="EMBL/GenBank/DDBJ databases">
        <title>Brevisbacillus phylogenomics.</title>
        <authorList>
            <person name="Dunlap C."/>
        </authorList>
    </citation>
    <scope>NUCLEOTIDE SEQUENCE [LARGE SCALE GENOMIC DNA]</scope>
    <source>
        <strain evidence="1 2">NRRL B-41110</strain>
    </source>
</reference>
<keyword evidence="2" id="KW-1185">Reference proteome</keyword>
<dbReference type="Proteomes" id="UP000241645">
    <property type="component" value="Unassembled WGS sequence"/>
</dbReference>
<evidence type="ECO:0000313" key="1">
    <source>
        <dbReference type="EMBL" id="PSK07156.1"/>
    </source>
</evidence>
<gene>
    <name evidence="1" type="ORF">C7R92_20500</name>
</gene>
<dbReference type="EMBL" id="PXZO01000042">
    <property type="protein sequence ID" value="PSK07156.1"/>
    <property type="molecule type" value="Genomic_DNA"/>
</dbReference>
<name>A0ABX5FKU2_9BACL</name>
<protein>
    <recommendedName>
        <fullName evidence="3">Helix-turn-helix conjugative transposon-like domain-containing protein</fullName>
    </recommendedName>
</protein>
<accession>A0ABX5FKU2</accession>
<organism evidence="1 2">
    <name type="scientific">Brevibacillus porteri</name>
    <dbReference type="NCBI Taxonomy" id="2126350"/>
    <lineage>
        <taxon>Bacteria</taxon>
        <taxon>Bacillati</taxon>
        <taxon>Bacillota</taxon>
        <taxon>Bacilli</taxon>
        <taxon>Bacillales</taxon>
        <taxon>Paenibacillaceae</taxon>
        <taxon>Brevibacillus</taxon>
    </lineage>
</organism>